<name>A0A7X6DLR1_9BACT</name>
<keyword evidence="3" id="KW-1185">Reference proteome</keyword>
<protein>
    <submittedName>
        <fullName evidence="2">Cupin domain-containing protein</fullName>
    </submittedName>
</protein>
<comment type="caution">
    <text evidence="2">The sequence shown here is derived from an EMBL/GenBank/DDBJ whole genome shotgun (WGS) entry which is preliminary data.</text>
</comment>
<dbReference type="InterPro" id="IPR011051">
    <property type="entry name" value="RmlC_Cupin_sf"/>
</dbReference>
<evidence type="ECO:0000259" key="1">
    <source>
        <dbReference type="Pfam" id="PF07883"/>
    </source>
</evidence>
<dbReference type="SUPFAM" id="SSF51182">
    <property type="entry name" value="RmlC-like cupins"/>
    <property type="match status" value="1"/>
</dbReference>
<dbReference type="EMBL" id="VTOW01000001">
    <property type="protein sequence ID" value="NKE69509.1"/>
    <property type="molecule type" value="Genomic_DNA"/>
</dbReference>
<dbReference type="Gene3D" id="2.60.120.10">
    <property type="entry name" value="Jelly Rolls"/>
    <property type="match status" value="1"/>
</dbReference>
<gene>
    <name evidence="2" type="ORF">MNODULE_01920</name>
</gene>
<dbReference type="Proteomes" id="UP000534783">
    <property type="component" value="Unassembled WGS sequence"/>
</dbReference>
<proteinExistence type="predicted"/>
<accession>A0A7X6DLR1</accession>
<dbReference type="AlphaFoldDB" id="A0A7X6DLR1"/>
<organism evidence="2 3">
    <name type="scientific">Candidatus Manganitrophus noduliformans</name>
    <dbReference type="NCBI Taxonomy" id="2606439"/>
    <lineage>
        <taxon>Bacteria</taxon>
        <taxon>Pseudomonadati</taxon>
        <taxon>Nitrospirota</taxon>
        <taxon>Nitrospiria</taxon>
        <taxon>Candidatus Troglogloeales</taxon>
        <taxon>Candidatus Manganitrophaceae</taxon>
        <taxon>Candidatus Manganitrophus</taxon>
    </lineage>
</organism>
<feature type="domain" description="Cupin type-2" evidence="1">
    <location>
        <begin position="57"/>
        <end position="109"/>
    </location>
</feature>
<dbReference type="InterPro" id="IPR013096">
    <property type="entry name" value="Cupin_2"/>
</dbReference>
<evidence type="ECO:0000313" key="2">
    <source>
        <dbReference type="EMBL" id="NKE69509.1"/>
    </source>
</evidence>
<dbReference type="Pfam" id="PF07883">
    <property type="entry name" value="Cupin_2"/>
    <property type="match status" value="1"/>
</dbReference>
<sequence>MLSPTHGSIVSDHPSYHEALPKGIEVLRWPHKHSLPEPEVIAFFESRNLTPSRWSNGPGEVYSVHTHNYQKTLFCVKGSITFSLPDLKKEVALRPGDRLTLPPGTRHGAIVGPDGVTCIEAGD</sequence>
<evidence type="ECO:0000313" key="3">
    <source>
        <dbReference type="Proteomes" id="UP000534783"/>
    </source>
</evidence>
<dbReference type="InterPro" id="IPR014710">
    <property type="entry name" value="RmlC-like_jellyroll"/>
</dbReference>
<reference evidence="2 3" key="1">
    <citation type="journal article" date="2020" name="Nature">
        <title>Bacterial chemolithoautotrophy via manganese oxidation.</title>
        <authorList>
            <person name="Yu H."/>
            <person name="Leadbetter J.R."/>
        </authorList>
    </citation>
    <scope>NUCLEOTIDE SEQUENCE [LARGE SCALE GENOMIC DNA]</scope>
    <source>
        <strain evidence="2 3">Mn-1</strain>
    </source>
</reference>